<feature type="region of interest" description="Disordered" evidence="1">
    <location>
        <begin position="216"/>
        <end position="243"/>
    </location>
</feature>
<protein>
    <recommendedName>
        <fullName evidence="4">Fungal N-terminal domain-containing protein</fullName>
    </recommendedName>
</protein>
<evidence type="ECO:0000313" key="3">
    <source>
        <dbReference type="Proteomes" id="UP001321760"/>
    </source>
</evidence>
<comment type="caution">
    <text evidence="2">The sequence shown here is derived from an EMBL/GenBank/DDBJ whole genome shotgun (WGS) entry which is preliminary data.</text>
</comment>
<evidence type="ECO:0000256" key="1">
    <source>
        <dbReference type="SAM" id="MobiDB-lite"/>
    </source>
</evidence>
<name>A0AAV9GVJ5_9PEZI</name>
<dbReference type="AlphaFoldDB" id="A0AAV9GVJ5"/>
<organism evidence="2 3">
    <name type="scientific">Podospora aff. communis PSN243</name>
    <dbReference type="NCBI Taxonomy" id="3040156"/>
    <lineage>
        <taxon>Eukaryota</taxon>
        <taxon>Fungi</taxon>
        <taxon>Dikarya</taxon>
        <taxon>Ascomycota</taxon>
        <taxon>Pezizomycotina</taxon>
        <taxon>Sordariomycetes</taxon>
        <taxon>Sordariomycetidae</taxon>
        <taxon>Sordariales</taxon>
        <taxon>Podosporaceae</taxon>
        <taxon>Podospora</taxon>
    </lineage>
</organism>
<dbReference type="EMBL" id="MU865932">
    <property type="protein sequence ID" value="KAK4450591.1"/>
    <property type="molecule type" value="Genomic_DNA"/>
</dbReference>
<feature type="compositionally biased region" description="Basic and acidic residues" evidence="1">
    <location>
        <begin position="216"/>
        <end position="231"/>
    </location>
</feature>
<dbReference type="Proteomes" id="UP001321760">
    <property type="component" value="Unassembled WGS sequence"/>
</dbReference>
<gene>
    <name evidence="2" type="ORF">QBC34DRAFT_76617</name>
</gene>
<evidence type="ECO:0000313" key="2">
    <source>
        <dbReference type="EMBL" id="KAK4450591.1"/>
    </source>
</evidence>
<evidence type="ECO:0008006" key="4">
    <source>
        <dbReference type="Google" id="ProtNLM"/>
    </source>
</evidence>
<sequence>MSTLVLVSSSLHTLVHKAETLLTQAESACTTLHTAQPFERTCTSLVRLDQALLDAHDLIHREYEHLSTVHGNAVASAGDQAARFQFWAICNNIEQRITSPLEKLAQQFLDHQAHHRHEHGPRIHHRHCHWCRYYYHYHRHHEHHEHHHGGHGGSGSSSLRWAGVGFVVAKGRREEGAGGHDHYLSEYEAKFQEMSVEWSGIKGAVASCFDELEGRLKKGGEKGEDGGKDAETGGGGEGRKQGKSVAEAAHKMIEATNVVDEEIRLIANVEDKIHAMAGILPRSNQRLSSVSSSSSLSMSCMSV</sequence>
<reference evidence="2" key="2">
    <citation type="submission" date="2023-05" db="EMBL/GenBank/DDBJ databases">
        <authorList>
            <consortium name="Lawrence Berkeley National Laboratory"/>
            <person name="Steindorff A."/>
            <person name="Hensen N."/>
            <person name="Bonometti L."/>
            <person name="Westerberg I."/>
            <person name="Brannstrom I.O."/>
            <person name="Guillou S."/>
            <person name="Cros-Aarteil S."/>
            <person name="Calhoun S."/>
            <person name="Haridas S."/>
            <person name="Kuo A."/>
            <person name="Mondo S."/>
            <person name="Pangilinan J."/>
            <person name="Riley R."/>
            <person name="Labutti K."/>
            <person name="Andreopoulos B."/>
            <person name="Lipzen A."/>
            <person name="Chen C."/>
            <person name="Yanf M."/>
            <person name="Daum C."/>
            <person name="Ng V."/>
            <person name="Clum A."/>
            <person name="Ohm R."/>
            <person name="Martin F."/>
            <person name="Silar P."/>
            <person name="Natvig D."/>
            <person name="Lalanne C."/>
            <person name="Gautier V."/>
            <person name="Ament-Velasquez S.L."/>
            <person name="Kruys A."/>
            <person name="Hutchinson M.I."/>
            <person name="Powell A.J."/>
            <person name="Barry K."/>
            <person name="Miller A.N."/>
            <person name="Grigoriev I.V."/>
            <person name="Debuchy R."/>
            <person name="Gladieux P."/>
            <person name="Thoren M.H."/>
            <person name="Johannesson H."/>
        </authorList>
    </citation>
    <scope>NUCLEOTIDE SEQUENCE</scope>
    <source>
        <strain evidence="2">PSN243</strain>
    </source>
</reference>
<keyword evidence="3" id="KW-1185">Reference proteome</keyword>
<reference evidence="2" key="1">
    <citation type="journal article" date="2023" name="Mol. Phylogenet. Evol.">
        <title>Genome-scale phylogeny and comparative genomics of the fungal order Sordariales.</title>
        <authorList>
            <person name="Hensen N."/>
            <person name="Bonometti L."/>
            <person name="Westerberg I."/>
            <person name="Brannstrom I.O."/>
            <person name="Guillou S."/>
            <person name="Cros-Aarteil S."/>
            <person name="Calhoun S."/>
            <person name="Haridas S."/>
            <person name="Kuo A."/>
            <person name="Mondo S."/>
            <person name="Pangilinan J."/>
            <person name="Riley R."/>
            <person name="LaButti K."/>
            <person name="Andreopoulos B."/>
            <person name="Lipzen A."/>
            <person name="Chen C."/>
            <person name="Yan M."/>
            <person name="Daum C."/>
            <person name="Ng V."/>
            <person name="Clum A."/>
            <person name="Steindorff A."/>
            <person name="Ohm R.A."/>
            <person name="Martin F."/>
            <person name="Silar P."/>
            <person name="Natvig D.O."/>
            <person name="Lalanne C."/>
            <person name="Gautier V."/>
            <person name="Ament-Velasquez S.L."/>
            <person name="Kruys A."/>
            <person name="Hutchinson M.I."/>
            <person name="Powell A.J."/>
            <person name="Barry K."/>
            <person name="Miller A.N."/>
            <person name="Grigoriev I.V."/>
            <person name="Debuchy R."/>
            <person name="Gladieux P."/>
            <person name="Hiltunen Thoren M."/>
            <person name="Johannesson H."/>
        </authorList>
    </citation>
    <scope>NUCLEOTIDE SEQUENCE</scope>
    <source>
        <strain evidence="2">PSN243</strain>
    </source>
</reference>
<accession>A0AAV9GVJ5</accession>
<proteinExistence type="predicted"/>